<name>A0ABX8LF16_9BACT</name>
<protein>
    <submittedName>
        <fullName evidence="2">PilZ domain-containing protein</fullName>
    </submittedName>
</protein>
<dbReference type="Pfam" id="PF07238">
    <property type="entry name" value="PilZ"/>
    <property type="match status" value="1"/>
</dbReference>
<sequence length="229" mass="25818">MHDARILIVANDTDAGNAYLEALARAGAHGEVAHSFEQMAEMAKERTYNGFLVDILTLVRCSKEAKIIAYESINLFPVLRVKWDARGKKIKLSPLEQSFSPDADAALQFFIDKRCRTFPARSLRRHPRKVVNLNLRYSTDPAFAPDGTRKSFTINLSMGGVFMHTMEEFSTGDTIWLRFLECADQTPIPATVCWSQRWGASRCIPGVGLRFQSLAPRQLELIERVLNPS</sequence>
<dbReference type="InterPro" id="IPR009875">
    <property type="entry name" value="PilZ_domain"/>
</dbReference>
<accession>A0ABX8LF16</accession>
<dbReference type="RefSeq" id="WP_217285979.1">
    <property type="nucleotide sequence ID" value="NZ_CP077683.1"/>
</dbReference>
<evidence type="ECO:0000313" key="2">
    <source>
        <dbReference type="EMBL" id="QXE89292.1"/>
    </source>
</evidence>
<reference evidence="2 3" key="1">
    <citation type="submission" date="2021-06" db="EMBL/GenBank/DDBJ databases">
        <title>Gemonas diversity in paddy soil.</title>
        <authorList>
            <person name="Liu G."/>
        </authorList>
    </citation>
    <scope>NUCLEOTIDE SEQUENCE [LARGE SCALE GENOMIC DNA]</scope>
    <source>
        <strain evidence="2 3">RG2</strain>
    </source>
</reference>
<keyword evidence="3" id="KW-1185">Reference proteome</keyword>
<organism evidence="2 3">
    <name type="scientific">Geomonas subterranea</name>
    <dbReference type="NCBI Taxonomy" id="2847989"/>
    <lineage>
        <taxon>Bacteria</taxon>
        <taxon>Pseudomonadati</taxon>
        <taxon>Thermodesulfobacteriota</taxon>
        <taxon>Desulfuromonadia</taxon>
        <taxon>Geobacterales</taxon>
        <taxon>Geobacteraceae</taxon>
        <taxon>Geomonas</taxon>
    </lineage>
</organism>
<evidence type="ECO:0000313" key="3">
    <source>
        <dbReference type="Proteomes" id="UP000683559"/>
    </source>
</evidence>
<gene>
    <name evidence="2" type="ORF">KP001_12570</name>
</gene>
<dbReference type="EMBL" id="CP077683">
    <property type="protein sequence ID" value="QXE89292.1"/>
    <property type="molecule type" value="Genomic_DNA"/>
</dbReference>
<proteinExistence type="predicted"/>
<feature type="domain" description="PilZ" evidence="1">
    <location>
        <begin position="123"/>
        <end position="226"/>
    </location>
</feature>
<dbReference type="Proteomes" id="UP000683559">
    <property type="component" value="Chromosome"/>
</dbReference>
<evidence type="ECO:0000259" key="1">
    <source>
        <dbReference type="Pfam" id="PF07238"/>
    </source>
</evidence>